<sequence length="85" mass="9179">MNATKFILGALVGAAVGIQIGILVAPDKGENTRKKITKKGGEYMDDLSVRLNGFFDNMTKKVSDVSDEVDKLAKKAKAEVNKVTH</sequence>
<dbReference type="Pfam" id="PF12732">
    <property type="entry name" value="YtxH"/>
    <property type="match status" value="1"/>
</dbReference>
<dbReference type="RefSeq" id="WP_106565536.1">
    <property type="nucleotide sequence ID" value="NZ_JAUVYL010000040.1"/>
</dbReference>
<dbReference type="OrthoDB" id="676025at2"/>
<reference evidence="2 3" key="1">
    <citation type="submission" date="2018-03" db="EMBL/GenBank/DDBJ databases">
        <title>Genomic Encyclopedia of Archaeal and Bacterial Type Strains, Phase II (KMG-II): from individual species to whole genera.</title>
        <authorList>
            <person name="Goeker M."/>
        </authorList>
    </citation>
    <scope>NUCLEOTIDE SEQUENCE [LARGE SCALE GENOMIC DNA]</scope>
    <source>
        <strain evidence="2 3">DSM 28057</strain>
    </source>
</reference>
<evidence type="ECO:0000313" key="3">
    <source>
        <dbReference type="Proteomes" id="UP000240708"/>
    </source>
</evidence>
<evidence type="ECO:0000256" key="1">
    <source>
        <dbReference type="SAM" id="Phobius"/>
    </source>
</evidence>
<keyword evidence="1" id="KW-0812">Transmembrane</keyword>
<keyword evidence="1" id="KW-0472">Membrane</keyword>
<feature type="transmembrane region" description="Helical" evidence="1">
    <location>
        <begin position="6"/>
        <end position="25"/>
    </location>
</feature>
<keyword evidence="1" id="KW-1133">Transmembrane helix</keyword>
<evidence type="ECO:0000313" key="2">
    <source>
        <dbReference type="EMBL" id="PSL07452.1"/>
    </source>
</evidence>
<keyword evidence="3" id="KW-1185">Reference proteome</keyword>
<gene>
    <name evidence="2" type="ORF">CLV48_101382</name>
</gene>
<dbReference type="EMBL" id="PYGF01000001">
    <property type="protein sequence ID" value="PSL07452.1"/>
    <property type="molecule type" value="Genomic_DNA"/>
</dbReference>
<proteinExistence type="predicted"/>
<name>A0A2P8ED97_9BACT</name>
<protein>
    <submittedName>
        <fullName evidence="2">Gas vesicle protein</fullName>
    </submittedName>
</protein>
<dbReference type="InterPro" id="IPR024623">
    <property type="entry name" value="YtxH"/>
</dbReference>
<dbReference type="AlphaFoldDB" id="A0A2P8ED97"/>
<dbReference type="Proteomes" id="UP000240708">
    <property type="component" value="Unassembled WGS sequence"/>
</dbReference>
<accession>A0A2P8ED97</accession>
<organism evidence="2 3">
    <name type="scientific">Cecembia rubra</name>
    <dbReference type="NCBI Taxonomy" id="1485585"/>
    <lineage>
        <taxon>Bacteria</taxon>
        <taxon>Pseudomonadati</taxon>
        <taxon>Bacteroidota</taxon>
        <taxon>Cytophagia</taxon>
        <taxon>Cytophagales</taxon>
        <taxon>Cyclobacteriaceae</taxon>
        <taxon>Cecembia</taxon>
    </lineage>
</organism>
<comment type="caution">
    <text evidence="2">The sequence shown here is derived from an EMBL/GenBank/DDBJ whole genome shotgun (WGS) entry which is preliminary data.</text>
</comment>